<dbReference type="PROSITE" id="PS50977">
    <property type="entry name" value="HTH_TETR_2"/>
    <property type="match status" value="1"/>
</dbReference>
<dbReference type="RefSeq" id="WP_156393618.1">
    <property type="nucleotide sequence ID" value="NZ_JAULSC010000028.1"/>
</dbReference>
<feature type="domain" description="HTH tetR-type" evidence="3">
    <location>
        <begin position="9"/>
        <end position="69"/>
    </location>
</feature>
<dbReference type="Proteomes" id="UP001168363">
    <property type="component" value="Unassembled WGS sequence"/>
</dbReference>
<evidence type="ECO:0000313" key="4">
    <source>
        <dbReference type="EMBL" id="MDO3397836.1"/>
    </source>
</evidence>
<sequence>MTGQEERSAATRRVLLDATVACLVEHGYHGTTSVAVANKAGLSRGAQLHHFGTRDDMVVAAVEHLAQKRLESMSASLDRMATEDVERPGAKERLARAALDLLAEALSGPLYAATLELWVASRANAALREKLVPAELRVDAELRSVCRTWVTDDPVLVRLTLDLLLGSGVSGMHADHRSNGRRRQAIEAWSTFLRQEATL</sequence>
<dbReference type="InterPro" id="IPR001647">
    <property type="entry name" value="HTH_TetR"/>
</dbReference>
<dbReference type="Pfam" id="PF00440">
    <property type="entry name" value="TetR_N"/>
    <property type="match status" value="1"/>
</dbReference>
<protein>
    <submittedName>
        <fullName evidence="4">TetR/AcrR family transcriptional regulator</fullName>
    </submittedName>
</protein>
<keyword evidence="5" id="KW-1185">Reference proteome</keyword>
<dbReference type="PANTHER" id="PTHR30055:SF226">
    <property type="entry name" value="HTH-TYPE TRANSCRIPTIONAL REGULATOR PKSA"/>
    <property type="match status" value="1"/>
</dbReference>
<comment type="caution">
    <text evidence="4">The sequence shown here is derived from an EMBL/GenBank/DDBJ whole genome shotgun (WGS) entry which is preliminary data.</text>
</comment>
<dbReference type="PRINTS" id="PR00455">
    <property type="entry name" value="HTHTETR"/>
</dbReference>
<reference evidence="4" key="1">
    <citation type="submission" date="2023-06" db="EMBL/GenBank/DDBJ databases">
        <title>Genome sequence of Nocardioides sp. SOB44.</title>
        <authorList>
            <person name="Zhang G."/>
        </authorList>
    </citation>
    <scope>NUCLEOTIDE SEQUENCE</scope>
    <source>
        <strain evidence="4">SOB44</strain>
    </source>
</reference>
<dbReference type="SUPFAM" id="SSF46689">
    <property type="entry name" value="Homeodomain-like"/>
    <property type="match status" value="1"/>
</dbReference>
<evidence type="ECO:0000313" key="5">
    <source>
        <dbReference type="Proteomes" id="UP001168363"/>
    </source>
</evidence>
<evidence type="ECO:0000256" key="1">
    <source>
        <dbReference type="ARBA" id="ARBA00023125"/>
    </source>
</evidence>
<organism evidence="4 5">
    <name type="scientific">Nocardioides cremeus</name>
    <dbReference type="NCBI Taxonomy" id="3058044"/>
    <lineage>
        <taxon>Bacteria</taxon>
        <taxon>Bacillati</taxon>
        <taxon>Actinomycetota</taxon>
        <taxon>Actinomycetes</taxon>
        <taxon>Propionibacteriales</taxon>
        <taxon>Nocardioidaceae</taxon>
        <taxon>Nocardioides</taxon>
    </lineage>
</organism>
<dbReference type="Gene3D" id="1.10.357.10">
    <property type="entry name" value="Tetracycline Repressor, domain 2"/>
    <property type="match status" value="1"/>
</dbReference>
<evidence type="ECO:0000259" key="3">
    <source>
        <dbReference type="PROSITE" id="PS50977"/>
    </source>
</evidence>
<proteinExistence type="predicted"/>
<dbReference type="EMBL" id="JAULSC010000028">
    <property type="protein sequence ID" value="MDO3397836.1"/>
    <property type="molecule type" value="Genomic_DNA"/>
</dbReference>
<dbReference type="InterPro" id="IPR009057">
    <property type="entry name" value="Homeodomain-like_sf"/>
</dbReference>
<feature type="DNA-binding region" description="H-T-H motif" evidence="2">
    <location>
        <begin position="32"/>
        <end position="51"/>
    </location>
</feature>
<name>A0ABT8TV58_9ACTN</name>
<evidence type="ECO:0000256" key="2">
    <source>
        <dbReference type="PROSITE-ProRule" id="PRU00335"/>
    </source>
</evidence>
<dbReference type="InterPro" id="IPR050109">
    <property type="entry name" value="HTH-type_TetR-like_transc_reg"/>
</dbReference>
<accession>A0ABT8TV58</accession>
<gene>
    <name evidence="4" type="ORF">QWJ41_19065</name>
</gene>
<dbReference type="PANTHER" id="PTHR30055">
    <property type="entry name" value="HTH-TYPE TRANSCRIPTIONAL REGULATOR RUTR"/>
    <property type="match status" value="1"/>
</dbReference>
<keyword evidence="1 2" id="KW-0238">DNA-binding</keyword>